<dbReference type="PROSITE" id="PS50304">
    <property type="entry name" value="TUDOR"/>
    <property type="match status" value="1"/>
</dbReference>
<dbReference type="PANTHER" id="PTHR37827:SF1">
    <property type="entry name" value="HNH DOMAIN-CONTAINING PROTEIN"/>
    <property type="match status" value="1"/>
</dbReference>
<dbReference type="Gene3D" id="2.30.30.140">
    <property type="match status" value="1"/>
</dbReference>
<reference evidence="2 3" key="1">
    <citation type="submission" date="2010-05" db="EMBL/GenBank/DDBJ databases">
        <title>The Genome Sequence of Thecamonas trahens ATCC 50062.</title>
        <authorList>
            <consortium name="The Broad Institute Genome Sequencing Platform"/>
            <person name="Russ C."/>
            <person name="Cuomo C."/>
            <person name="Shea T."/>
            <person name="Young S.K."/>
            <person name="Zeng Q."/>
            <person name="Koehrsen M."/>
            <person name="Haas B."/>
            <person name="Borodovsky M."/>
            <person name="Guigo R."/>
            <person name="Alvarado L."/>
            <person name="Berlin A."/>
            <person name="Bochicchio J."/>
            <person name="Borenstein D."/>
            <person name="Chapman S."/>
            <person name="Chen Z."/>
            <person name="Freedman E."/>
            <person name="Gellesch M."/>
            <person name="Goldberg J."/>
            <person name="Griggs A."/>
            <person name="Gujja S."/>
            <person name="Heilman E."/>
            <person name="Heiman D."/>
            <person name="Hepburn T."/>
            <person name="Howarth C."/>
            <person name="Jen D."/>
            <person name="Larson L."/>
            <person name="Mehta T."/>
            <person name="Park D."/>
            <person name="Pearson M."/>
            <person name="Roberts A."/>
            <person name="Saif S."/>
            <person name="Shenoy N."/>
            <person name="Sisk P."/>
            <person name="Stolte C."/>
            <person name="Sykes S."/>
            <person name="Thomson T."/>
            <person name="Walk T."/>
            <person name="White J."/>
            <person name="Yandava C."/>
            <person name="Burger G."/>
            <person name="Gray M.W."/>
            <person name="Holland P.W.H."/>
            <person name="King N."/>
            <person name="Lang F.B.F."/>
            <person name="Roger A.J."/>
            <person name="Ruiz-Trillo I."/>
            <person name="Lander E."/>
            <person name="Nusbaum C."/>
        </authorList>
    </citation>
    <scope>NUCLEOTIDE SEQUENCE [LARGE SCALE GENOMIC DNA]</scope>
    <source>
        <strain evidence="2 3">ATCC 50062</strain>
    </source>
</reference>
<protein>
    <recommendedName>
        <fullName evidence="1">Tudor domain-containing protein</fullName>
    </recommendedName>
</protein>
<dbReference type="STRING" id="461836.A0A0L0DD53"/>
<dbReference type="InterPro" id="IPR002999">
    <property type="entry name" value="Tudor"/>
</dbReference>
<dbReference type="GeneID" id="25569824"/>
<evidence type="ECO:0000259" key="1">
    <source>
        <dbReference type="PROSITE" id="PS50304"/>
    </source>
</evidence>
<accession>A0A0L0DD53</accession>
<dbReference type="Proteomes" id="UP000054408">
    <property type="component" value="Unassembled WGS sequence"/>
</dbReference>
<dbReference type="CDD" id="cd00085">
    <property type="entry name" value="HNHc"/>
    <property type="match status" value="1"/>
</dbReference>
<gene>
    <name evidence="2" type="ORF">AMSG_11909</name>
</gene>
<evidence type="ECO:0000313" key="3">
    <source>
        <dbReference type="Proteomes" id="UP000054408"/>
    </source>
</evidence>
<evidence type="ECO:0000313" key="2">
    <source>
        <dbReference type="EMBL" id="KNC50036.1"/>
    </source>
</evidence>
<feature type="domain" description="Tudor" evidence="1">
    <location>
        <begin position="116"/>
        <end position="176"/>
    </location>
</feature>
<name>A0A0L0DD53_THETB</name>
<sequence length="289" mass="31095">MASESLEASVVNSRLEREVVLACEESLAAELAPGMPEFVAGMIVVLVSEHMPATEAELAALVEEALADEAEAVEGGTEGKVEEIMARMPVKDLVGLGETEAGARARAAAAAPLSADELVGCAGMAVLDADGEWHPVVIERAEPAAGMVDVRFVEYGSAFVTLPLADIRLESELLVSPKATGLCPMCERKLPLTFHHLIPRTTHGHYLKKGYTVKQLNEGVNVCRPCHSAIHRAEDEETLAREWRTLDALLTHPAIIKWIGYARKLSSRNYSGLGDAPAVQNALQRSKKQ</sequence>
<dbReference type="AlphaFoldDB" id="A0A0L0DD53"/>
<dbReference type="OrthoDB" id="4850648at2759"/>
<keyword evidence="3" id="KW-1185">Reference proteome</keyword>
<proteinExistence type="predicted"/>
<organism evidence="2 3">
    <name type="scientific">Thecamonas trahens ATCC 50062</name>
    <dbReference type="NCBI Taxonomy" id="461836"/>
    <lineage>
        <taxon>Eukaryota</taxon>
        <taxon>Apusozoa</taxon>
        <taxon>Apusomonadida</taxon>
        <taxon>Apusomonadidae</taxon>
        <taxon>Thecamonas</taxon>
    </lineage>
</organism>
<dbReference type="InterPro" id="IPR003615">
    <property type="entry name" value="HNH_nuc"/>
</dbReference>
<dbReference type="RefSeq" id="XP_013757302.1">
    <property type="nucleotide sequence ID" value="XM_013901848.1"/>
</dbReference>
<dbReference type="PANTHER" id="PTHR37827">
    <property type="entry name" value="TUDOR DOMAIN-CONTAINING PROTEIN"/>
    <property type="match status" value="1"/>
</dbReference>
<dbReference type="eggNOG" id="ENOG502S89B">
    <property type="taxonomic scope" value="Eukaryota"/>
</dbReference>
<dbReference type="EMBL" id="GL349459">
    <property type="protein sequence ID" value="KNC50036.1"/>
    <property type="molecule type" value="Genomic_DNA"/>
</dbReference>